<dbReference type="RefSeq" id="WP_394396387.1">
    <property type="nucleotide sequence ID" value="NZ_JBIGHW010000003.1"/>
</dbReference>
<keyword evidence="2" id="KW-1185">Reference proteome</keyword>
<sequence length="140" mass="13625">MGLLDNLLGAATQSLGQQAGGGGQNWVALISGLLANGSLQGGLPGLVQQLQASGLGEQVQSWISTGANQAVSGEQLAGALGGAGGLLAQLAQQAGVSHAEAGDQLSQLLPQIIDRLTPNGQLPAGGLGDIAGMLGGLLSR</sequence>
<gene>
    <name evidence="1" type="ORF">ACG0Z3_06400</name>
</gene>
<dbReference type="Gene3D" id="1.10.10.690">
    <property type="entry name" value="YidB-like"/>
    <property type="match status" value="1"/>
</dbReference>
<proteinExistence type="predicted"/>
<dbReference type="SUPFAM" id="SSF140804">
    <property type="entry name" value="YidB-like"/>
    <property type="match status" value="1"/>
</dbReference>
<name>A0ABW7FGG8_9BURK</name>
<dbReference type="Pfam" id="PF20159">
    <property type="entry name" value="YidB"/>
    <property type="match status" value="1"/>
</dbReference>
<reference evidence="1 2" key="1">
    <citation type="submission" date="2024-08" db="EMBL/GenBank/DDBJ databases">
        <authorList>
            <person name="Lu H."/>
        </authorList>
    </citation>
    <scope>NUCLEOTIDE SEQUENCE [LARGE SCALE GENOMIC DNA]</scope>
    <source>
        <strain evidence="1 2">LKC17W</strain>
    </source>
</reference>
<comment type="caution">
    <text evidence="1">The sequence shown here is derived from an EMBL/GenBank/DDBJ whole genome shotgun (WGS) entry which is preliminary data.</text>
</comment>
<dbReference type="Proteomes" id="UP001606301">
    <property type="component" value="Unassembled WGS sequence"/>
</dbReference>
<organism evidence="1 2">
    <name type="scientific">Pelomonas margarita</name>
    <dbReference type="NCBI Taxonomy" id="3299031"/>
    <lineage>
        <taxon>Bacteria</taxon>
        <taxon>Pseudomonadati</taxon>
        <taxon>Pseudomonadota</taxon>
        <taxon>Betaproteobacteria</taxon>
        <taxon>Burkholderiales</taxon>
        <taxon>Sphaerotilaceae</taxon>
        <taxon>Roseateles</taxon>
    </lineage>
</organism>
<dbReference type="InterPro" id="IPR027405">
    <property type="entry name" value="YidB-like"/>
</dbReference>
<protein>
    <submittedName>
        <fullName evidence="1">YidB family protein</fullName>
    </submittedName>
</protein>
<evidence type="ECO:0000313" key="1">
    <source>
        <dbReference type="EMBL" id="MFG6440312.1"/>
    </source>
</evidence>
<accession>A0ABW7FGG8</accession>
<dbReference type="InterPro" id="IPR045372">
    <property type="entry name" value="YidB"/>
</dbReference>
<evidence type="ECO:0000313" key="2">
    <source>
        <dbReference type="Proteomes" id="UP001606301"/>
    </source>
</evidence>
<dbReference type="EMBL" id="JBIGHW010000003">
    <property type="protein sequence ID" value="MFG6440312.1"/>
    <property type="molecule type" value="Genomic_DNA"/>
</dbReference>